<dbReference type="PANTHER" id="PTHR33337:SF32">
    <property type="entry name" value="DUF636 DOMAIN PROTEIN (AFU_ORTHOLOGUE AFUA_7G04120)"/>
    <property type="match status" value="1"/>
</dbReference>
<dbReference type="Pfam" id="PF04828">
    <property type="entry name" value="GFA"/>
    <property type="match status" value="1"/>
</dbReference>
<dbReference type="AlphaFoldDB" id="A0AAN8RIR4"/>
<keyword evidence="4" id="KW-0456">Lyase</keyword>
<dbReference type="InterPro" id="IPR006913">
    <property type="entry name" value="CENP-V/GFA"/>
</dbReference>
<dbReference type="EMBL" id="JAVHNR010000003">
    <property type="protein sequence ID" value="KAK6347484.1"/>
    <property type="molecule type" value="Genomic_DNA"/>
</dbReference>
<evidence type="ECO:0000256" key="3">
    <source>
        <dbReference type="ARBA" id="ARBA00022833"/>
    </source>
</evidence>
<protein>
    <recommendedName>
        <fullName evidence="5">CENP-V/GFA domain-containing protein</fullName>
    </recommendedName>
</protein>
<dbReference type="GO" id="GO:0046872">
    <property type="term" value="F:metal ion binding"/>
    <property type="evidence" value="ECO:0007669"/>
    <property type="project" value="UniProtKB-KW"/>
</dbReference>
<dbReference type="PANTHER" id="PTHR33337">
    <property type="entry name" value="GFA DOMAIN-CONTAINING PROTEIN"/>
    <property type="match status" value="1"/>
</dbReference>
<keyword evidence="7" id="KW-1185">Reference proteome</keyword>
<dbReference type="GO" id="GO:0016846">
    <property type="term" value="F:carbon-sulfur lyase activity"/>
    <property type="evidence" value="ECO:0007669"/>
    <property type="project" value="InterPro"/>
</dbReference>
<gene>
    <name evidence="6" type="ORF">TWF718_005325</name>
</gene>
<sequence>MELTCHCGTNSYAFLVATPLENTFTDIKVCQCIDCRLQTGNFASWFVQAPNQPFDIQSVPTTLTAYKINATLTHYFCNTCSSQLFRWEQQQDSEPGAGFGLFTPCLKLPRNHRFTLNSVCSVERASDGIIASWLPGIKCYDTDGVSLTEEFIRGLESIDYPLKGEISGNLGNKDEGDQSNASTDSHADELIGKCHCSNIKIQLSRPTGSQAEKPPFVYSDNTDLVIPNWTLIGQQPPIDNDNPWWIREGLNNSEAKRFLGGTCTCDSCRVIAGTEVQSWVFIPTPSIHLILPTGEIIPWPSRESLINGSDERVNEVMGIYKSTPGDPGVTRGFCKTCGANIFWDGFTRKNLIDLSGGLFTVNGTKRKDWIEWWTYRTSFVEDVKGTSREEIGLLLEKGLQEWRTRSSAI</sequence>
<evidence type="ECO:0000256" key="4">
    <source>
        <dbReference type="ARBA" id="ARBA00023239"/>
    </source>
</evidence>
<evidence type="ECO:0000259" key="5">
    <source>
        <dbReference type="PROSITE" id="PS51891"/>
    </source>
</evidence>
<comment type="similarity">
    <text evidence="1">Belongs to the Gfa family.</text>
</comment>
<feature type="domain" description="CENP-V/GFA" evidence="5">
    <location>
        <begin position="1"/>
        <end position="134"/>
    </location>
</feature>
<accession>A0AAN8RIR4</accession>
<evidence type="ECO:0000256" key="1">
    <source>
        <dbReference type="ARBA" id="ARBA00005495"/>
    </source>
</evidence>
<name>A0AAN8RIR4_9PEZI</name>
<reference evidence="6 7" key="1">
    <citation type="submission" date="2019-10" db="EMBL/GenBank/DDBJ databases">
        <authorList>
            <person name="Palmer J.M."/>
        </authorList>
    </citation>
    <scope>NUCLEOTIDE SEQUENCE [LARGE SCALE GENOMIC DNA]</scope>
    <source>
        <strain evidence="6 7">TWF718</strain>
    </source>
</reference>
<evidence type="ECO:0000256" key="2">
    <source>
        <dbReference type="ARBA" id="ARBA00022723"/>
    </source>
</evidence>
<dbReference type="InterPro" id="IPR011057">
    <property type="entry name" value="Mss4-like_sf"/>
</dbReference>
<organism evidence="6 7">
    <name type="scientific">Orbilia javanica</name>
    <dbReference type="NCBI Taxonomy" id="47235"/>
    <lineage>
        <taxon>Eukaryota</taxon>
        <taxon>Fungi</taxon>
        <taxon>Dikarya</taxon>
        <taxon>Ascomycota</taxon>
        <taxon>Pezizomycotina</taxon>
        <taxon>Orbiliomycetes</taxon>
        <taxon>Orbiliales</taxon>
        <taxon>Orbiliaceae</taxon>
        <taxon>Orbilia</taxon>
    </lineage>
</organism>
<keyword evidence="2" id="KW-0479">Metal-binding</keyword>
<proteinExistence type="inferred from homology"/>
<evidence type="ECO:0000313" key="7">
    <source>
        <dbReference type="Proteomes" id="UP001313282"/>
    </source>
</evidence>
<dbReference type="Proteomes" id="UP001313282">
    <property type="component" value="Unassembled WGS sequence"/>
</dbReference>
<evidence type="ECO:0000313" key="6">
    <source>
        <dbReference type="EMBL" id="KAK6347484.1"/>
    </source>
</evidence>
<dbReference type="SUPFAM" id="SSF51316">
    <property type="entry name" value="Mss4-like"/>
    <property type="match status" value="2"/>
</dbReference>
<dbReference type="PROSITE" id="PS51891">
    <property type="entry name" value="CENP_V_GFA"/>
    <property type="match status" value="1"/>
</dbReference>
<dbReference type="Gene3D" id="3.90.1590.10">
    <property type="entry name" value="glutathione-dependent formaldehyde- activating enzyme (gfa)"/>
    <property type="match status" value="2"/>
</dbReference>
<comment type="caution">
    <text evidence="6">The sequence shown here is derived from an EMBL/GenBank/DDBJ whole genome shotgun (WGS) entry which is preliminary data.</text>
</comment>
<keyword evidence="3" id="KW-0862">Zinc</keyword>